<feature type="domain" description="NADP-dependent oxidoreductase" evidence="2">
    <location>
        <begin position="18"/>
        <end position="336"/>
    </location>
</feature>
<dbReference type="GO" id="GO:0016491">
    <property type="term" value="F:oxidoreductase activity"/>
    <property type="evidence" value="ECO:0007669"/>
    <property type="project" value="UniProtKB-KW"/>
</dbReference>
<dbReference type="GeneID" id="90071616"/>
<dbReference type="AlphaFoldDB" id="A0AAV5QG74"/>
<dbReference type="Proteomes" id="UP001360560">
    <property type="component" value="Unassembled WGS sequence"/>
</dbReference>
<proteinExistence type="predicted"/>
<dbReference type="GO" id="GO:0005829">
    <property type="term" value="C:cytosol"/>
    <property type="evidence" value="ECO:0007669"/>
    <property type="project" value="UniProtKB-ARBA"/>
</dbReference>
<protein>
    <submittedName>
        <fullName evidence="3">Aryl-alcohol dehydrogenase</fullName>
    </submittedName>
</protein>
<dbReference type="SUPFAM" id="SSF51430">
    <property type="entry name" value="NAD(P)-linked oxidoreductase"/>
    <property type="match status" value="1"/>
</dbReference>
<dbReference type="EMBL" id="BTFZ01000002">
    <property type="protein sequence ID" value="GMM33637.1"/>
    <property type="molecule type" value="Genomic_DNA"/>
</dbReference>
<comment type="caution">
    <text evidence="3">The sequence shown here is derived from an EMBL/GenBank/DDBJ whole genome shotgun (WGS) entry which is preliminary data.</text>
</comment>
<dbReference type="Gene3D" id="3.20.20.100">
    <property type="entry name" value="NADP-dependent oxidoreductase domain"/>
    <property type="match status" value="1"/>
</dbReference>
<dbReference type="InterPro" id="IPR036812">
    <property type="entry name" value="NAD(P)_OxRdtase_dom_sf"/>
</dbReference>
<evidence type="ECO:0000259" key="2">
    <source>
        <dbReference type="Pfam" id="PF00248"/>
    </source>
</evidence>
<dbReference type="InterPro" id="IPR023210">
    <property type="entry name" value="NADP_OxRdtase_dom"/>
</dbReference>
<dbReference type="PANTHER" id="PTHR43364">
    <property type="entry name" value="NADH-SPECIFIC METHYLGLYOXAL REDUCTASE-RELATED"/>
    <property type="match status" value="1"/>
</dbReference>
<dbReference type="RefSeq" id="XP_064850637.1">
    <property type="nucleotide sequence ID" value="XM_064994565.1"/>
</dbReference>
<dbReference type="FunFam" id="3.20.20.100:FF:000004">
    <property type="entry name" value="Oxidoreductase, aldo/keto reductase"/>
    <property type="match status" value="1"/>
</dbReference>
<sequence>MSVENYTTLGESGLSISKIIVGCMSFGSSQWMDWIIEDEDKVMEILYKCYQSGLTTFDTADVYSNGLSEKLLGKFIKKYNIPRGEIVILTKCFFPTDPQNLSLKVGPTTRTFHLNNGGLSRKHIIQAARDSVERLGTYIDVLQIHRIDKTPKREIMKALNDVVDEGLARYIGGSAMKAFEFVELQALAESNGWHKFISMQNYYNLLYREQEREMIPFCQDNTTLGKVACIPYSPLARGLLGKPVKSETSTRSRSDGHKKAGQLYFTEGEGADIEIINRVEEIARKRGVSMANVSIAWVLSKGCFPIIGFNSVERVEDAVNSFSLELTKDEIEYLEKPYVPKPSVT</sequence>
<evidence type="ECO:0000256" key="1">
    <source>
        <dbReference type="ARBA" id="ARBA00023002"/>
    </source>
</evidence>
<dbReference type="Pfam" id="PF00248">
    <property type="entry name" value="Aldo_ket_red"/>
    <property type="match status" value="1"/>
</dbReference>
<reference evidence="3 4" key="1">
    <citation type="journal article" date="2023" name="Elife">
        <title>Identification of key yeast species and microbe-microbe interactions impacting larval growth of Drosophila in the wild.</title>
        <authorList>
            <person name="Mure A."/>
            <person name="Sugiura Y."/>
            <person name="Maeda R."/>
            <person name="Honda K."/>
            <person name="Sakurai N."/>
            <person name="Takahashi Y."/>
            <person name="Watada M."/>
            <person name="Katoh T."/>
            <person name="Gotoh A."/>
            <person name="Gotoh Y."/>
            <person name="Taniguchi I."/>
            <person name="Nakamura K."/>
            <person name="Hayashi T."/>
            <person name="Katayama T."/>
            <person name="Uemura T."/>
            <person name="Hattori Y."/>
        </authorList>
    </citation>
    <scope>NUCLEOTIDE SEQUENCE [LARGE SCALE GENOMIC DNA]</scope>
    <source>
        <strain evidence="3 4">SC-9</strain>
    </source>
</reference>
<accession>A0AAV5QG74</accession>
<dbReference type="PANTHER" id="PTHR43364:SF15">
    <property type="entry name" value="ARYL-ALCOHOL DEHYDROGENASE AAD16-RELATED"/>
    <property type="match status" value="1"/>
</dbReference>
<dbReference type="CDD" id="cd19079">
    <property type="entry name" value="AKR_EcYajO-like"/>
    <property type="match status" value="1"/>
</dbReference>
<organism evidence="3 4">
    <name type="scientific">Saccharomycopsis crataegensis</name>
    <dbReference type="NCBI Taxonomy" id="43959"/>
    <lineage>
        <taxon>Eukaryota</taxon>
        <taxon>Fungi</taxon>
        <taxon>Dikarya</taxon>
        <taxon>Ascomycota</taxon>
        <taxon>Saccharomycotina</taxon>
        <taxon>Saccharomycetes</taxon>
        <taxon>Saccharomycopsidaceae</taxon>
        <taxon>Saccharomycopsis</taxon>
    </lineage>
</organism>
<evidence type="ECO:0000313" key="4">
    <source>
        <dbReference type="Proteomes" id="UP001360560"/>
    </source>
</evidence>
<dbReference type="InterPro" id="IPR050523">
    <property type="entry name" value="AKR_Detox_Biosynth"/>
</dbReference>
<evidence type="ECO:0000313" key="3">
    <source>
        <dbReference type="EMBL" id="GMM33637.1"/>
    </source>
</evidence>
<gene>
    <name evidence="3" type="ORF">DASC09_009620</name>
</gene>
<name>A0AAV5QG74_9ASCO</name>
<keyword evidence="4" id="KW-1185">Reference proteome</keyword>
<keyword evidence="1" id="KW-0560">Oxidoreductase</keyword>